<evidence type="ECO:0000256" key="7">
    <source>
        <dbReference type="ARBA" id="ARBA00023136"/>
    </source>
</evidence>
<reference evidence="11 12" key="1">
    <citation type="journal article" date="2013" name="Nature">
        <title>Insights into bilaterian evolution from three spiralian genomes.</title>
        <authorList>
            <person name="Simakov O."/>
            <person name="Marletaz F."/>
            <person name="Cho S.J."/>
            <person name="Edsinger-Gonzales E."/>
            <person name="Havlak P."/>
            <person name="Hellsten U."/>
            <person name="Kuo D.H."/>
            <person name="Larsson T."/>
            <person name="Lv J."/>
            <person name="Arendt D."/>
            <person name="Savage R."/>
            <person name="Osoegawa K."/>
            <person name="de Jong P."/>
            <person name="Grimwood J."/>
            <person name="Chapman J.A."/>
            <person name="Shapiro H."/>
            <person name="Aerts A."/>
            <person name="Otillar R.P."/>
            <person name="Terry A.Y."/>
            <person name="Boore J.L."/>
            <person name="Grigoriev I.V."/>
            <person name="Lindberg D.R."/>
            <person name="Seaver E.C."/>
            <person name="Weisblat D.A."/>
            <person name="Putnam N.H."/>
            <person name="Rokhsar D.S."/>
        </authorList>
    </citation>
    <scope>NUCLEOTIDE SEQUENCE [LARGE SCALE GENOMIC DNA]</scope>
</reference>
<evidence type="ECO:0000256" key="2">
    <source>
        <dbReference type="ARBA" id="ARBA00005887"/>
    </source>
</evidence>
<feature type="transmembrane region" description="Helical" evidence="9">
    <location>
        <begin position="169"/>
        <end position="192"/>
    </location>
</feature>
<feature type="transmembrane region" description="Helical" evidence="9">
    <location>
        <begin position="22"/>
        <end position="43"/>
    </location>
</feature>
<keyword evidence="7 9" id="KW-0472">Membrane</keyword>
<dbReference type="PANTHER" id="PTHR11730:SF58">
    <property type="entry name" value="AMMONIUM TRANSPORTER"/>
    <property type="match status" value="1"/>
</dbReference>
<name>V3ZVE4_LOTGI</name>
<dbReference type="FunFam" id="1.10.3430.10:FF:000008">
    <property type="entry name" value="Ammonium transporter"/>
    <property type="match status" value="1"/>
</dbReference>
<feature type="transmembrane region" description="Helical" evidence="9">
    <location>
        <begin position="213"/>
        <end position="235"/>
    </location>
</feature>
<keyword evidence="8 9" id="KW-0924">Ammonia transport</keyword>
<feature type="transmembrane region" description="Helical" evidence="9">
    <location>
        <begin position="275"/>
        <end position="297"/>
    </location>
</feature>
<keyword evidence="4 9" id="KW-0813">Transport</keyword>
<feature type="transmembrane region" description="Helical" evidence="9">
    <location>
        <begin position="303"/>
        <end position="319"/>
    </location>
</feature>
<comment type="similarity">
    <text evidence="2 9">Belongs to the ammonia transporter channel (TC 1.A.11.2) family.</text>
</comment>
<organism evidence="11 12">
    <name type="scientific">Lottia gigantea</name>
    <name type="common">Giant owl limpet</name>
    <dbReference type="NCBI Taxonomy" id="225164"/>
    <lineage>
        <taxon>Eukaryota</taxon>
        <taxon>Metazoa</taxon>
        <taxon>Spiralia</taxon>
        <taxon>Lophotrochozoa</taxon>
        <taxon>Mollusca</taxon>
        <taxon>Gastropoda</taxon>
        <taxon>Patellogastropoda</taxon>
        <taxon>Lottioidea</taxon>
        <taxon>Lottiidae</taxon>
        <taxon>Lottia</taxon>
    </lineage>
</organism>
<feature type="transmembrane region" description="Helical" evidence="9">
    <location>
        <begin position="137"/>
        <end position="157"/>
    </location>
</feature>
<dbReference type="PANTHER" id="PTHR11730">
    <property type="entry name" value="AMMONIUM TRANSPORTER"/>
    <property type="match status" value="1"/>
</dbReference>
<dbReference type="GeneID" id="20232598"/>
<dbReference type="EMBL" id="KB202719">
    <property type="protein sequence ID" value="ESO88327.1"/>
    <property type="molecule type" value="Genomic_DNA"/>
</dbReference>
<dbReference type="HOGENOM" id="CLU_000445_33_1_1"/>
<feature type="transmembrane region" description="Helical" evidence="9">
    <location>
        <begin position="331"/>
        <end position="349"/>
    </location>
</feature>
<dbReference type="GO" id="GO:0005886">
    <property type="term" value="C:plasma membrane"/>
    <property type="evidence" value="ECO:0007669"/>
    <property type="project" value="UniProtKB-SubCell"/>
</dbReference>
<feature type="transmembrane region" description="Helical" evidence="9">
    <location>
        <begin position="55"/>
        <end position="73"/>
    </location>
</feature>
<dbReference type="SUPFAM" id="SSF111352">
    <property type="entry name" value="Ammonium transporter"/>
    <property type="match status" value="1"/>
</dbReference>
<dbReference type="KEGG" id="lgi:LOTGIDRAFT_126447"/>
<dbReference type="GO" id="GO:0097272">
    <property type="term" value="P:ammonium homeostasis"/>
    <property type="evidence" value="ECO:0007669"/>
    <property type="project" value="TreeGrafter"/>
</dbReference>
<sequence length="425" mass="46175">MDEGNFTYHGSRNLKIRSHDDATWILTSAFIIFTMQSGFGLLESGSVSAKNEVNIMVKNAVDVICGGLTYWMFGYGFSFGDDEPYTNPFCGWGKFFVKASEEELGWVYSKFFFQASFATTATTIVSGAMAERTKLESYIVFSMLNTFVYCFPAHWIWGPKGWLQEMGVIDIAGAGPVHMVGGLSGLVATMVLKPRHNRYKKKKMPQMGSPTNALLGMFMLWWGWLGFNCGSTFGISGLKWKLAARSAVSTISASTAGGVVGLLSSYIVKKRTFDVAYLINGVLGSLVGITATCAMVHPWEGLVIGLIGGSVTITGVALLDRFHIDDPVGCVGTHALGGAWSMLAAGLFARRDTFAKELHLDAVQNGLLNGGGFYQLGVQTLAVVTLTVWTLFTSFFFLKIIDLVMGLRVPLEEEILGADIVEHGI</sequence>
<feature type="non-terminal residue" evidence="11">
    <location>
        <position position="425"/>
    </location>
</feature>
<keyword evidence="5 9" id="KW-0812">Transmembrane</keyword>
<feature type="transmembrane region" description="Helical" evidence="9">
    <location>
        <begin position="111"/>
        <end position="130"/>
    </location>
</feature>
<dbReference type="PRINTS" id="PR00342">
    <property type="entry name" value="RHESUSRHD"/>
</dbReference>
<dbReference type="GO" id="GO:0008519">
    <property type="term" value="F:ammonium channel activity"/>
    <property type="evidence" value="ECO:0007669"/>
    <property type="project" value="InterPro"/>
</dbReference>
<dbReference type="CTD" id="20232598"/>
<evidence type="ECO:0000256" key="4">
    <source>
        <dbReference type="ARBA" id="ARBA00022448"/>
    </source>
</evidence>
<evidence type="ECO:0000256" key="3">
    <source>
        <dbReference type="ARBA" id="ARBA00011036"/>
    </source>
</evidence>
<dbReference type="RefSeq" id="XP_009061039.1">
    <property type="nucleotide sequence ID" value="XM_009062791.1"/>
</dbReference>
<dbReference type="OrthoDB" id="534912at2759"/>
<accession>V3ZVE4</accession>
<gene>
    <name evidence="11" type="ORF">LOTGIDRAFT_126447</name>
</gene>
<keyword evidence="6 9" id="KW-1133">Transmembrane helix</keyword>
<evidence type="ECO:0000313" key="11">
    <source>
        <dbReference type="EMBL" id="ESO88327.1"/>
    </source>
</evidence>
<evidence type="ECO:0000256" key="1">
    <source>
        <dbReference type="ARBA" id="ARBA00004141"/>
    </source>
</evidence>
<dbReference type="Proteomes" id="UP000030746">
    <property type="component" value="Unassembled WGS sequence"/>
</dbReference>
<proteinExistence type="inferred from homology"/>
<comment type="similarity">
    <text evidence="3">Belongs to the ammonium transporter (TC 2.A.49) family. Rh subfamily.</text>
</comment>
<evidence type="ECO:0000256" key="9">
    <source>
        <dbReference type="RuleBase" id="RU362002"/>
    </source>
</evidence>
<feature type="transmembrane region" description="Helical" evidence="9">
    <location>
        <begin position="376"/>
        <end position="398"/>
    </location>
</feature>
<protein>
    <recommendedName>
        <fullName evidence="9">Ammonium transporter</fullName>
    </recommendedName>
</protein>
<dbReference type="Gene3D" id="1.10.3430.10">
    <property type="entry name" value="Ammonium transporter AmtB like domains"/>
    <property type="match status" value="1"/>
</dbReference>
<dbReference type="InterPro" id="IPR029020">
    <property type="entry name" value="Ammonium/urea_transptr"/>
</dbReference>
<comment type="subcellular location">
    <subcellularLocation>
        <location evidence="9">Cell membrane</location>
        <topology evidence="9">Multi-pass membrane protein</topology>
    </subcellularLocation>
    <subcellularLocation>
        <location evidence="1">Membrane</location>
        <topology evidence="1">Multi-pass membrane protein</topology>
    </subcellularLocation>
</comment>
<feature type="transmembrane region" description="Helical" evidence="9">
    <location>
        <begin position="247"/>
        <end position="268"/>
    </location>
</feature>
<dbReference type="OMA" id="GHIATRY"/>
<dbReference type="STRING" id="225164.V3ZVE4"/>
<keyword evidence="12" id="KW-1185">Reference proteome</keyword>
<dbReference type="InterPro" id="IPR001905">
    <property type="entry name" value="Ammonium_transpt"/>
</dbReference>
<evidence type="ECO:0000313" key="12">
    <source>
        <dbReference type="Proteomes" id="UP000030746"/>
    </source>
</evidence>
<feature type="domain" description="Ammonium transporter AmtB-like" evidence="10">
    <location>
        <begin position="24"/>
        <end position="424"/>
    </location>
</feature>
<evidence type="ECO:0000256" key="8">
    <source>
        <dbReference type="ARBA" id="ARBA00023177"/>
    </source>
</evidence>
<evidence type="ECO:0000256" key="5">
    <source>
        <dbReference type="ARBA" id="ARBA00022692"/>
    </source>
</evidence>
<dbReference type="AlphaFoldDB" id="V3ZVE4"/>
<dbReference type="InterPro" id="IPR024041">
    <property type="entry name" value="NH4_transpt_AmtB-like_dom"/>
</dbReference>
<evidence type="ECO:0000256" key="6">
    <source>
        <dbReference type="ARBA" id="ARBA00022989"/>
    </source>
</evidence>
<dbReference type="InterPro" id="IPR002229">
    <property type="entry name" value="RhesusRHD"/>
</dbReference>
<dbReference type="NCBIfam" id="TIGR00836">
    <property type="entry name" value="amt"/>
    <property type="match status" value="1"/>
</dbReference>
<evidence type="ECO:0000259" key="10">
    <source>
        <dbReference type="Pfam" id="PF00909"/>
    </source>
</evidence>
<dbReference type="Pfam" id="PF00909">
    <property type="entry name" value="Ammonium_transp"/>
    <property type="match status" value="1"/>
</dbReference>